<dbReference type="SUPFAM" id="SSF51735">
    <property type="entry name" value="NAD(P)-binding Rossmann-fold domains"/>
    <property type="match status" value="1"/>
</dbReference>
<evidence type="ECO:0000256" key="3">
    <source>
        <dbReference type="ARBA" id="ARBA00023027"/>
    </source>
</evidence>
<dbReference type="EMBL" id="BARS01052491">
    <property type="protein sequence ID" value="GAG53444.1"/>
    <property type="molecule type" value="Genomic_DNA"/>
</dbReference>
<feature type="non-terminal residue" evidence="5">
    <location>
        <position position="1"/>
    </location>
</feature>
<sequence length="231" mass="25080">IIGDPIAGIGVEMMRQAGLEVDVKTGLAPDELERTVGGYDVIIIRSATKVREPIIKAAKNLKLIVRAGVGLDNIDVEYARSKGIEVMNTPAASTNAVAELTVGYLLALARRLPQTTASMRAGKWEKKKFRASEIAGKTLGLVGYGRIGWLVAKKALALGMEIIAYDPYVADPRGLEMEFVSLEELLKRADYISMHLPLTNETRDLIGGPQFELMKDGVRIINCARGGTIDE</sequence>
<protein>
    <recommendedName>
        <fullName evidence="4">D-isomer specific 2-hydroxyacid dehydrogenase NAD-binding domain-containing protein</fullName>
    </recommendedName>
</protein>
<dbReference type="PANTHER" id="PTHR42789">
    <property type="entry name" value="D-ISOMER SPECIFIC 2-HYDROXYACID DEHYDROGENASE FAMILY PROTEIN (AFU_ORTHOLOGUE AFUA_6G10090)"/>
    <property type="match status" value="1"/>
</dbReference>
<name>X0YC92_9ZZZZ</name>
<dbReference type="AlphaFoldDB" id="X0YC92"/>
<keyword evidence="3" id="KW-0520">NAD</keyword>
<dbReference type="GO" id="GO:0051287">
    <property type="term" value="F:NAD binding"/>
    <property type="evidence" value="ECO:0007669"/>
    <property type="project" value="InterPro"/>
</dbReference>
<accession>X0YC92</accession>
<reference evidence="5" key="1">
    <citation type="journal article" date="2014" name="Front. Microbiol.">
        <title>High frequency of phylogenetically diverse reductive dehalogenase-homologous genes in deep subseafloor sedimentary metagenomes.</title>
        <authorList>
            <person name="Kawai M."/>
            <person name="Futagami T."/>
            <person name="Toyoda A."/>
            <person name="Takaki Y."/>
            <person name="Nishi S."/>
            <person name="Hori S."/>
            <person name="Arai W."/>
            <person name="Tsubouchi T."/>
            <person name="Morono Y."/>
            <person name="Uchiyama I."/>
            <person name="Ito T."/>
            <person name="Fujiyama A."/>
            <person name="Inagaki F."/>
            <person name="Takami H."/>
        </authorList>
    </citation>
    <scope>NUCLEOTIDE SEQUENCE</scope>
    <source>
        <strain evidence="5">Expedition CK06-06</strain>
    </source>
</reference>
<organism evidence="5">
    <name type="scientific">marine sediment metagenome</name>
    <dbReference type="NCBI Taxonomy" id="412755"/>
    <lineage>
        <taxon>unclassified sequences</taxon>
        <taxon>metagenomes</taxon>
        <taxon>ecological metagenomes</taxon>
    </lineage>
</organism>
<evidence type="ECO:0000256" key="2">
    <source>
        <dbReference type="ARBA" id="ARBA00023002"/>
    </source>
</evidence>
<comment type="similarity">
    <text evidence="1">Belongs to the D-isomer specific 2-hydroxyacid dehydrogenase family.</text>
</comment>
<evidence type="ECO:0000259" key="4">
    <source>
        <dbReference type="Pfam" id="PF02826"/>
    </source>
</evidence>
<dbReference type="CDD" id="cd12173">
    <property type="entry name" value="PGDH_4"/>
    <property type="match status" value="1"/>
</dbReference>
<comment type="caution">
    <text evidence="5">The sequence shown here is derived from an EMBL/GenBank/DDBJ whole genome shotgun (WGS) entry which is preliminary data.</text>
</comment>
<feature type="non-terminal residue" evidence="5">
    <location>
        <position position="231"/>
    </location>
</feature>
<dbReference type="GO" id="GO:0016616">
    <property type="term" value="F:oxidoreductase activity, acting on the CH-OH group of donors, NAD or NADP as acceptor"/>
    <property type="evidence" value="ECO:0007669"/>
    <property type="project" value="InterPro"/>
</dbReference>
<feature type="domain" description="D-isomer specific 2-hydroxyacid dehydrogenase NAD-binding" evidence="4">
    <location>
        <begin position="103"/>
        <end position="231"/>
    </location>
</feature>
<dbReference type="InterPro" id="IPR050857">
    <property type="entry name" value="D-2-hydroxyacid_DH"/>
</dbReference>
<dbReference type="PANTHER" id="PTHR42789:SF1">
    <property type="entry name" value="D-ISOMER SPECIFIC 2-HYDROXYACID DEHYDROGENASE FAMILY PROTEIN (AFU_ORTHOLOGUE AFUA_6G10090)"/>
    <property type="match status" value="1"/>
</dbReference>
<keyword evidence="2" id="KW-0560">Oxidoreductase</keyword>
<evidence type="ECO:0000256" key="1">
    <source>
        <dbReference type="ARBA" id="ARBA00005854"/>
    </source>
</evidence>
<dbReference type="SUPFAM" id="SSF52283">
    <property type="entry name" value="Formate/glycerate dehydrogenase catalytic domain-like"/>
    <property type="match status" value="1"/>
</dbReference>
<proteinExistence type="inferred from homology"/>
<dbReference type="Pfam" id="PF02826">
    <property type="entry name" value="2-Hacid_dh_C"/>
    <property type="match status" value="1"/>
</dbReference>
<dbReference type="Gene3D" id="3.40.50.720">
    <property type="entry name" value="NAD(P)-binding Rossmann-like Domain"/>
    <property type="match status" value="2"/>
</dbReference>
<dbReference type="InterPro" id="IPR036291">
    <property type="entry name" value="NAD(P)-bd_dom_sf"/>
</dbReference>
<evidence type="ECO:0000313" key="5">
    <source>
        <dbReference type="EMBL" id="GAG53444.1"/>
    </source>
</evidence>
<dbReference type="InterPro" id="IPR006140">
    <property type="entry name" value="D-isomer_DH_NAD-bd"/>
</dbReference>
<gene>
    <name evidence="5" type="ORF">S01H1_78032</name>
</gene>